<dbReference type="InterPro" id="IPR035965">
    <property type="entry name" value="PAS-like_dom_sf"/>
</dbReference>
<dbReference type="EMBL" id="JACCBG010000001">
    <property type="protein sequence ID" value="NYD42860.1"/>
    <property type="molecule type" value="Genomic_DNA"/>
</dbReference>
<dbReference type="AlphaFoldDB" id="A0A7Y9E8I1"/>
<name>A0A7Y9E8I1_9ACTN</name>
<reference evidence="4 5" key="1">
    <citation type="submission" date="2020-07" db="EMBL/GenBank/DDBJ databases">
        <title>Sequencing the genomes of 1000 actinobacteria strains.</title>
        <authorList>
            <person name="Klenk H.-P."/>
        </authorList>
    </citation>
    <scope>NUCLEOTIDE SEQUENCE [LARGE SCALE GENOMIC DNA]</scope>
    <source>
        <strain evidence="4 5">DSM 21350</strain>
    </source>
</reference>
<evidence type="ECO:0000259" key="3">
    <source>
        <dbReference type="PROSITE" id="PS50887"/>
    </source>
</evidence>
<dbReference type="InterPro" id="IPR000700">
    <property type="entry name" value="PAS-assoc_C"/>
</dbReference>
<dbReference type="InterPro" id="IPR000160">
    <property type="entry name" value="GGDEF_dom"/>
</dbReference>
<dbReference type="SMART" id="SM00086">
    <property type="entry name" value="PAC"/>
    <property type="match status" value="3"/>
</dbReference>
<dbReference type="PROSITE" id="PS50112">
    <property type="entry name" value="PAS"/>
    <property type="match status" value="2"/>
</dbReference>
<dbReference type="InterPro" id="IPR052155">
    <property type="entry name" value="Biofilm_reg_signaling"/>
</dbReference>
<dbReference type="Proteomes" id="UP000535511">
    <property type="component" value="Unassembled WGS sequence"/>
</dbReference>
<dbReference type="SMART" id="SM00267">
    <property type="entry name" value="GGDEF"/>
    <property type="match status" value="1"/>
</dbReference>
<sequence>MDDLETRRLRRTLTPTAVTAAPVAATGVSAAPAATTTATGVTAAAPAPVVCGPWTACTLSLGLDGTILAAGSGAREVLGWAPEDLPGSHVRGLVPQLAAELGERHLDALLADGEVAMLVEEGLARDGRAFTASISLGAERGPAGELTGVTAVVRDVSAELGRGTGERAGERAGEQAVVVTDADLSIAYAARAASQLLGYEPEELLARGVLQLVHVADQPVVTAAVDRALADPDRDERFLARIHDKARRWRWVEGTVTNLLDDPDVLGLVVALRDVTDRVRSREALRLSRALHRARVEAAEEGIVVAGEDGVARYANAAASRLLGIPAEQLYGVDLDGLLDQPPAGGPVPVPRAHGEVSPREIGYAHPDGTHRIFEVTRDALGDDEPDGAGWLVTVADVTERRRSERALRHRALYDQLTGLPNRYLLRDRLEMAAARQQRAGGHGTAVIFLDLDRFKAVNDTRGHAAGDQLLRQVASRLGAVVRATDTVCRLGGDEFVVVCEDIDGPGAESVVERVRTALRRPYDVAGGPVEVGASIGVALSPPHPLDELVHLADLAMYRAKHRDGDRTGPAGPDDQR</sequence>
<dbReference type="InterPro" id="IPR043128">
    <property type="entry name" value="Rev_trsase/Diguanyl_cyclase"/>
</dbReference>
<dbReference type="SUPFAM" id="SSF55073">
    <property type="entry name" value="Nucleotide cyclase"/>
    <property type="match status" value="1"/>
</dbReference>
<dbReference type="CDD" id="cd01949">
    <property type="entry name" value="GGDEF"/>
    <property type="match status" value="1"/>
</dbReference>
<evidence type="ECO:0000313" key="5">
    <source>
        <dbReference type="Proteomes" id="UP000535511"/>
    </source>
</evidence>
<evidence type="ECO:0000259" key="2">
    <source>
        <dbReference type="PROSITE" id="PS50113"/>
    </source>
</evidence>
<comment type="caution">
    <text evidence="4">The sequence shown here is derived from an EMBL/GenBank/DDBJ whole genome shotgun (WGS) entry which is preliminary data.</text>
</comment>
<dbReference type="CDD" id="cd00130">
    <property type="entry name" value="PAS"/>
    <property type="match status" value="3"/>
</dbReference>
<feature type="domain" description="PAS" evidence="1">
    <location>
        <begin position="288"/>
        <end position="332"/>
    </location>
</feature>
<dbReference type="PROSITE" id="PS50113">
    <property type="entry name" value="PAC"/>
    <property type="match status" value="1"/>
</dbReference>
<dbReference type="Gene3D" id="3.30.450.20">
    <property type="entry name" value="PAS domain"/>
    <property type="match status" value="3"/>
</dbReference>
<protein>
    <submittedName>
        <fullName evidence="4">Diguanylate cyclase (GGDEF)-like protein/PAS domain S-box-containing protein</fullName>
    </submittedName>
</protein>
<evidence type="ECO:0000313" key="4">
    <source>
        <dbReference type="EMBL" id="NYD42860.1"/>
    </source>
</evidence>
<gene>
    <name evidence="4" type="ORF">BJZ21_002943</name>
</gene>
<feature type="domain" description="PAC" evidence="2">
    <location>
        <begin position="358"/>
        <end position="410"/>
    </location>
</feature>
<dbReference type="PANTHER" id="PTHR44757:SF2">
    <property type="entry name" value="BIOFILM ARCHITECTURE MAINTENANCE PROTEIN MBAA"/>
    <property type="match status" value="1"/>
</dbReference>
<accession>A0A7Y9E8I1</accession>
<feature type="domain" description="PAS" evidence="1">
    <location>
        <begin position="177"/>
        <end position="232"/>
    </location>
</feature>
<dbReference type="PANTHER" id="PTHR44757">
    <property type="entry name" value="DIGUANYLATE CYCLASE DGCP"/>
    <property type="match status" value="1"/>
</dbReference>
<dbReference type="Gene3D" id="3.30.70.270">
    <property type="match status" value="1"/>
</dbReference>
<evidence type="ECO:0000259" key="1">
    <source>
        <dbReference type="PROSITE" id="PS50112"/>
    </source>
</evidence>
<dbReference type="InterPro" id="IPR013656">
    <property type="entry name" value="PAS_4"/>
</dbReference>
<dbReference type="PROSITE" id="PS50887">
    <property type="entry name" value="GGDEF"/>
    <property type="match status" value="1"/>
</dbReference>
<dbReference type="Pfam" id="PF00990">
    <property type="entry name" value="GGDEF"/>
    <property type="match status" value="1"/>
</dbReference>
<dbReference type="RefSeq" id="WP_179664443.1">
    <property type="nucleotide sequence ID" value="NZ_JACCBG010000001.1"/>
</dbReference>
<dbReference type="InterPro" id="IPR000014">
    <property type="entry name" value="PAS"/>
</dbReference>
<feature type="domain" description="GGDEF" evidence="3">
    <location>
        <begin position="443"/>
        <end position="573"/>
    </location>
</feature>
<dbReference type="Pfam" id="PF08448">
    <property type="entry name" value="PAS_4"/>
    <property type="match status" value="3"/>
</dbReference>
<proteinExistence type="predicted"/>
<dbReference type="NCBIfam" id="TIGR00254">
    <property type="entry name" value="GGDEF"/>
    <property type="match status" value="1"/>
</dbReference>
<dbReference type="NCBIfam" id="TIGR00229">
    <property type="entry name" value="sensory_box"/>
    <property type="match status" value="3"/>
</dbReference>
<organism evidence="4 5">
    <name type="scientific">Nocardioides panaciterrulae</name>
    <dbReference type="NCBI Taxonomy" id="661492"/>
    <lineage>
        <taxon>Bacteria</taxon>
        <taxon>Bacillati</taxon>
        <taxon>Actinomycetota</taxon>
        <taxon>Actinomycetes</taxon>
        <taxon>Propionibacteriales</taxon>
        <taxon>Nocardioidaceae</taxon>
        <taxon>Nocardioides</taxon>
    </lineage>
</organism>
<dbReference type="SUPFAM" id="SSF55785">
    <property type="entry name" value="PYP-like sensor domain (PAS domain)"/>
    <property type="match status" value="3"/>
</dbReference>
<dbReference type="InterPro" id="IPR029787">
    <property type="entry name" value="Nucleotide_cyclase"/>
</dbReference>
<dbReference type="SMART" id="SM00091">
    <property type="entry name" value="PAS"/>
    <property type="match status" value="3"/>
</dbReference>
<dbReference type="InterPro" id="IPR001610">
    <property type="entry name" value="PAC"/>
</dbReference>
<keyword evidence="5" id="KW-1185">Reference proteome</keyword>